<sequence>MLKSFLKLFEESHNKAKPAYTIELATAALLSELVNADNQVTQTEKDEYKKQLKRLVNVDDEAIALLLERGQETADDAVDLVHFTQVLNKHYSADEKVSVIKSLWAIAYADESLAPLEESTIRQIADLLYVPHSQFIKTKLEIAEGSK</sequence>
<evidence type="ECO:0000259" key="1">
    <source>
        <dbReference type="Pfam" id="PF05099"/>
    </source>
</evidence>
<evidence type="ECO:0000313" key="3">
    <source>
        <dbReference type="Proteomes" id="UP000031197"/>
    </source>
</evidence>
<organism evidence="2 3">
    <name type="scientific">Alteromonas marina</name>
    <dbReference type="NCBI Taxonomy" id="203795"/>
    <lineage>
        <taxon>Bacteria</taxon>
        <taxon>Pseudomonadati</taxon>
        <taxon>Pseudomonadota</taxon>
        <taxon>Gammaproteobacteria</taxon>
        <taxon>Alteromonadales</taxon>
        <taxon>Alteromonadaceae</taxon>
        <taxon>Alteromonas/Salinimonas group</taxon>
        <taxon>Alteromonas</taxon>
    </lineage>
</organism>
<dbReference type="Pfam" id="PF05099">
    <property type="entry name" value="TerB"/>
    <property type="match status" value="1"/>
</dbReference>
<proteinExistence type="predicted"/>
<reference evidence="2 3" key="1">
    <citation type="submission" date="2014-12" db="EMBL/GenBank/DDBJ databases">
        <title>Genome sequencing of Alteromonas marina AD001.</title>
        <authorList>
            <person name="Adrian T.G.S."/>
            <person name="Chan K.G."/>
        </authorList>
    </citation>
    <scope>NUCLEOTIDE SEQUENCE [LARGE SCALE GENOMIC DNA]</scope>
    <source>
        <strain evidence="2 3">AD001</strain>
    </source>
</reference>
<evidence type="ECO:0000313" key="2">
    <source>
        <dbReference type="EMBL" id="KHT56746.1"/>
    </source>
</evidence>
<dbReference type="Proteomes" id="UP000031197">
    <property type="component" value="Unassembled WGS sequence"/>
</dbReference>
<dbReference type="InterPro" id="IPR029024">
    <property type="entry name" value="TerB-like"/>
</dbReference>
<comment type="caution">
    <text evidence="2">The sequence shown here is derived from an EMBL/GenBank/DDBJ whole genome shotgun (WGS) entry which is preliminary data.</text>
</comment>
<dbReference type="CDD" id="cd07313">
    <property type="entry name" value="terB_like_2"/>
    <property type="match status" value="1"/>
</dbReference>
<dbReference type="OrthoDB" id="5294347at2"/>
<protein>
    <recommendedName>
        <fullName evidence="1">Co-chaperone DjlA N-terminal domain-containing protein</fullName>
    </recommendedName>
</protein>
<dbReference type="RefSeq" id="WP_039216767.1">
    <property type="nucleotide sequence ID" value="NZ_JWLW01000004.1"/>
</dbReference>
<dbReference type="Gene3D" id="1.10.3680.10">
    <property type="entry name" value="TerB-like"/>
    <property type="match status" value="1"/>
</dbReference>
<accession>A0A0B3Y3Q8</accession>
<gene>
    <name evidence="2" type="ORF">RJ41_02925</name>
</gene>
<keyword evidence="3" id="KW-1185">Reference proteome</keyword>
<dbReference type="InterPro" id="IPR007791">
    <property type="entry name" value="DjlA_N"/>
</dbReference>
<name>A0A0B3Y3Q8_9ALTE</name>
<dbReference type="SUPFAM" id="SSF158682">
    <property type="entry name" value="TerB-like"/>
    <property type="match status" value="1"/>
</dbReference>
<feature type="domain" description="Co-chaperone DjlA N-terminal" evidence="1">
    <location>
        <begin position="23"/>
        <end position="139"/>
    </location>
</feature>
<dbReference type="EMBL" id="JWLW01000004">
    <property type="protein sequence ID" value="KHT56746.1"/>
    <property type="molecule type" value="Genomic_DNA"/>
</dbReference>
<dbReference type="AlphaFoldDB" id="A0A0B3Y3Q8"/>